<accession>A0AA41UHA1</accession>
<gene>
    <name evidence="1" type="ORF">MQH31_19840</name>
</gene>
<organism evidence="1 2">
    <name type="scientific">Cryobacterium zhongshanensis</name>
    <dbReference type="NCBI Taxonomy" id="2928153"/>
    <lineage>
        <taxon>Bacteria</taxon>
        <taxon>Bacillati</taxon>
        <taxon>Actinomycetota</taxon>
        <taxon>Actinomycetes</taxon>
        <taxon>Micrococcales</taxon>
        <taxon>Microbacteriaceae</taxon>
        <taxon>Cryobacterium</taxon>
    </lineage>
</organism>
<name>A0AA41UHA1_9MICO</name>
<proteinExistence type="predicted"/>
<comment type="caution">
    <text evidence="1">The sequence shown here is derived from an EMBL/GenBank/DDBJ whole genome shotgun (WGS) entry which is preliminary data.</text>
</comment>
<protein>
    <submittedName>
        <fullName evidence="1">Uncharacterized protein</fullName>
    </submittedName>
</protein>
<dbReference type="RefSeq" id="WP_243013496.1">
    <property type="nucleotide sequence ID" value="NZ_JALGAR010000009.1"/>
</dbReference>
<dbReference type="AlphaFoldDB" id="A0AA41UHA1"/>
<sequence length="189" mass="19795">MNLKKSVPLIVIGALLVAGLIAWQVSTATPPTATSPVQASGSSAVLPVTSNPIVNTSTTVGLTIVGAAVQDNIDPITKAAINDRLQLTLKNTGPTNLTGFEAFYTMTDATTKTSESYYQKLDGIQLDPGKETTVYFDNQSGPGHYPENAFSLYRSSKDKIDFAIQISAPGVKIATATAIKDAGTGEKSD</sequence>
<evidence type="ECO:0000313" key="2">
    <source>
        <dbReference type="Proteomes" id="UP001165341"/>
    </source>
</evidence>
<dbReference type="EMBL" id="JALGAR010000009">
    <property type="protein sequence ID" value="MCI4660067.1"/>
    <property type="molecule type" value="Genomic_DNA"/>
</dbReference>
<dbReference type="Proteomes" id="UP001165341">
    <property type="component" value="Unassembled WGS sequence"/>
</dbReference>
<reference evidence="1" key="1">
    <citation type="submission" date="2022-03" db="EMBL/GenBank/DDBJ databases">
        <title>Cryobacterium sp. nov. strain ZS14-85, isolated from Antarctic soil.</title>
        <authorList>
            <person name="Li J."/>
            <person name="Niu G."/>
        </authorList>
    </citation>
    <scope>NUCLEOTIDE SEQUENCE</scope>
    <source>
        <strain evidence="1">ZS14-85</strain>
    </source>
</reference>
<keyword evidence="2" id="KW-1185">Reference proteome</keyword>
<evidence type="ECO:0000313" key="1">
    <source>
        <dbReference type="EMBL" id="MCI4660067.1"/>
    </source>
</evidence>